<evidence type="ECO:0000313" key="2">
    <source>
        <dbReference type="Proteomes" id="UP000198211"/>
    </source>
</evidence>
<protein>
    <recommendedName>
        <fullName evidence="3">DDE-1 domain-containing protein</fullName>
    </recommendedName>
</protein>
<evidence type="ECO:0008006" key="3">
    <source>
        <dbReference type="Google" id="ProtNLM"/>
    </source>
</evidence>
<comment type="caution">
    <text evidence="1">The sequence shown here is derived from an EMBL/GenBank/DDBJ whole genome shotgun (WGS) entry which is preliminary data.</text>
</comment>
<organism evidence="1 2">
    <name type="scientific">Phytophthora megakarya</name>
    <dbReference type="NCBI Taxonomy" id="4795"/>
    <lineage>
        <taxon>Eukaryota</taxon>
        <taxon>Sar</taxon>
        <taxon>Stramenopiles</taxon>
        <taxon>Oomycota</taxon>
        <taxon>Peronosporomycetes</taxon>
        <taxon>Peronosporales</taxon>
        <taxon>Peronosporaceae</taxon>
        <taxon>Phytophthora</taxon>
    </lineage>
</organism>
<feature type="non-terminal residue" evidence="1">
    <location>
        <position position="1"/>
    </location>
</feature>
<evidence type="ECO:0000313" key="1">
    <source>
        <dbReference type="EMBL" id="OWY95686.1"/>
    </source>
</evidence>
<keyword evidence="2" id="KW-1185">Reference proteome</keyword>
<dbReference type="OrthoDB" id="121736at2759"/>
<dbReference type="EMBL" id="NBNE01012615">
    <property type="protein sequence ID" value="OWY95686.1"/>
    <property type="molecule type" value="Genomic_DNA"/>
</dbReference>
<reference evidence="2" key="1">
    <citation type="submission" date="2017-03" db="EMBL/GenBank/DDBJ databases">
        <title>Phytopthora megakarya and P. palmivora, two closely related causual agents of cacao black pod achieved similar genome size and gene model numbers by different mechanisms.</title>
        <authorList>
            <person name="Ali S."/>
            <person name="Shao J."/>
            <person name="Larry D.J."/>
            <person name="Kronmiller B."/>
            <person name="Shen D."/>
            <person name="Strem M.D."/>
            <person name="Melnick R.L."/>
            <person name="Guiltinan M.J."/>
            <person name="Tyler B.M."/>
            <person name="Meinhardt L.W."/>
            <person name="Bailey B.A."/>
        </authorList>
    </citation>
    <scope>NUCLEOTIDE SEQUENCE [LARGE SCALE GENOMIC DNA]</scope>
    <source>
        <strain evidence="2">zdho120</strain>
    </source>
</reference>
<sequence length="76" mass="8356">RPFLLAMARCLLYISKYVVDTTKSLHIVLVRLPPNAIHLLQPLHVAVLSSFKLRLKSLIDVLVAGNCEGPSPNPAL</sequence>
<dbReference type="Proteomes" id="UP000198211">
    <property type="component" value="Unassembled WGS sequence"/>
</dbReference>
<accession>A0A225USY7</accession>
<dbReference type="AlphaFoldDB" id="A0A225USY7"/>
<gene>
    <name evidence="1" type="ORF">PHMEG_00034246</name>
</gene>
<proteinExistence type="predicted"/>
<name>A0A225USY7_9STRA</name>